<reference evidence="2" key="1">
    <citation type="submission" date="2023-02" db="EMBL/GenBank/DDBJ databases">
        <authorList>
            <person name="Palmer J.M."/>
        </authorList>
    </citation>
    <scope>NUCLEOTIDE SEQUENCE</scope>
    <source>
        <strain evidence="2">FW57</strain>
    </source>
</reference>
<name>A0AAD4EXM9_9PEZI</name>
<feature type="region of interest" description="Disordered" evidence="1">
    <location>
        <begin position="298"/>
        <end position="327"/>
    </location>
</feature>
<protein>
    <recommendedName>
        <fullName evidence="4">F-box domain-containing protein</fullName>
    </recommendedName>
</protein>
<evidence type="ECO:0000313" key="2">
    <source>
        <dbReference type="EMBL" id="KAG7289149.1"/>
    </source>
</evidence>
<accession>A0AAD4EXM9</accession>
<evidence type="ECO:0000256" key="1">
    <source>
        <dbReference type="SAM" id="MobiDB-lite"/>
    </source>
</evidence>
<dbReference type="EMBL" id="JAHCVI010000002">
    <property type="protein sequence ID" value="KAG7289149.1"/>
    <property type="molecule type" value="Genomic_DNA"/>
</dbReference>
<comment type="caution">
    <text evidence="2">The sequence shown here is derived from an EMBL/GenBank/DDBJ whole genome shotgun (WGS) entry which is preliminary data.</text>
</comment>
<organism evidence="2 3">
    <name type="scientific">Staphylotrichum longicolle</name>
    <dbReference type="NCBI Taxonomy" id="669026"/>
    <lineage>
        <taxon>Eukaryota</taxon>
        <taxon>Fungi</taxon>
        <taxon>Dikarya</taxon>
        <taxon>Ascomycota</taxon>
        <taxon>Pezizomycotina</taxon>
        <taxon>Sordariomycetes</taxon>
        <taxon>Sordariomycetidae</taxon>
        <taxon>Sordariales</taxon>
        <taxon>Chaetomiaceae</taxon>
        <taxon>Staphylotrichum</taxon>
    </lineage>
</organism>
<feature type="compositionally biased region" description="Acidic residues" evidence="1">
    <location>
        <begin position="300"/>
        <end position="327"/>
    </location>
</feature>
<sequence length="327" mass="36690">MTLVQLPAELLGQILRDVGSEFFYQDVRRLAISKRWFSFAWPVMTRDLQLTSATLPFFLENHALLGHIGPRLSSVSVHLKSFFKERRAVLQGLVTDRRLLQEQWAAETNSRLDDLAAVLHDCPRIQGLRVTASLETAYLAAAPFVRLLATPNLTSLHLDLAGYYSVEGGTGFDSEPHLCELINALLPTLRHLRCRMYFICEDILGPLKVEDGPLKLEEVIFNLTRADCVGTPGGFPRRCRTIYGDPFSVTDEFETGATELVARMSNPKMVRVISFKPHSYQAYAFDAITGRRSQFNDLEGSWEADGDDMVDSDDEEDPVGSGEETED</sequence>
<evidence type="ECO:0000313" key="3">
    <source>
        <dbReference type="Proteomes" id="UP001197093"/>
    </source>
</evidence>
<keyword evidence="3" id="KW-1185">Reference proteome</keyword>
<evidence type="ECO:0008006" key="4">
    <source>
        <dbReference type="Google" id="ProtNLM"/>
    </source>
</evidence>
<proteinExistence type="predicted"/>
<dbReference type="Proteomes" id="UP001197093">
    <property type="component" value="Unassembled WGS sequence"/>
</dbReference>
<gene>
    <name evidence="2" type="ORF">NEMBOFW57_005512</name>
</gene>
<dbReference type="AlphaFoldDB" id="A0AAD4EXM9"/>